<dbReference type="EMBL" id="JACRUM010000006">
    <property type="protein sequence ID" value="MBC5864002.1"/>
    <property type="molecule type" value="Genomic_DNA"/>
</dbReference>
<dbReference type="SUPFAM" id="SSF52317">
    <property type="entry name" value="Class I glutamine amidotransferase-like"/>
    <property type="match status" value="1"/>
</dbReference>
<dbReference type="Pfam" id="PF07584">
    <property type="entry name" value="BatA"/>
    <property type="match status" value="1"/>
</dbReference>
<protein>
    <submittedName>
        <fullName evidence="3">BatA domain-containing protein</fullName>
    </submittedName>
</protein>
<dbReference type="InterPro" id="IPR029062">
    <property type="entry name" value="Class_I_gatase-like"/>
</dbReference>
<organism evidence="3 4">
    <name type="scientific">Flavobacterium turcicum</name>
    <dbReference type="NCBI Taxonomy" id="2764718"/>
    <lineage>
        <taxon>Bacteria</taxon>
        <taxon>Pseudomonadati</taxon>
        <taxon>Bacteroidota</taxon>
        <taxon>Flavobacteriia</taxon>
        <taxon>Flavobacteriales</taxon>
        <taxon>Flavobacteriaceae</taxon>
        <taxon>Flavobacterium</taxon>
    </lineage>
</organism>
<keyword evidence="4" id="KW-1185">Reference proteome</keyword>
<accession>A0ABR7JHN0</accession>
<dbReference type="SUPFAM" id="SSF53300">
    <property type="entry name" value="vWA-like"/>
    <property type="match status" value="1"/>
</dbReference>
<dbReference type="InterPro" id="IPR024163">
    <property type="entry name" value="Aerotolerance_reg_N"/>
</dbReference>
<keyword evidence="1" id="KW-0472">Membrane</keyword>
<proteinExistence type="predicted"/>
<evidence type="ECO:0000256" key="1">
    <source>
        <dbReference type="SAM" id="Phobius"/>
    </source>
</evidence>
<dbReference type="PANTHER" id="PTHR37464">
    <property type="entry name" value="BLL2463 PROTEIN"/>
    <property type="match status" value="1"/>
</dbReference>
<keyword evidence="1" id="KW-1133">Transmembrane helix</keyword>
<comment type="caution">
    <text evidence="3">The sequence shown here is derived from an EMBL/GenBank/DDBJ whole genome shotgun (WGS) entry which is preliminary data.</text>
</comment>
<feature type="domain" description="Aerotolerance regulator N-terminal" evidence="2">
    <location>
        <begin position="1"/>
        <end position="76"/>
    </location>
</feature>
<dbReference type="Proteomes" id="UP000621670">
    <property type="component" value="Unassembled WGS sequence"/>
</dbReference>
<reference evidence="3 4" key="1">
    <citation type="submission" date="2020-08" db="EMBL/GenBank/DDBJ databases">
        <title>Description of novel Flavobacterium F-400 isolate.</title>
        <authorList>
            <person name="Saticioglu I."/>
            <person name="Duman M."/>
            <person name="Altun S."/>
        </authorList>
    </citation>
    <scope>NUCLEOTIDE SEQUENCE [LARGE SCALE GENOMIC DNA]</scope>
    <source>
        <strain evidence="3 4">F-400</strain>
    </source>
</reference>
<evidence type="ECO:0000313" key="3">
    <source>
        <dbReference type="EMBL" id="MBC5864002.1"/>
    </source>
</evidence>
<dbReference type="RefSeq" id="WP_166137372.1">
    <property type="nucleotide sequence ID" value="NZ_JAAOBY010000006.1"/>
</dbReference>
<dbReference type="InterPro" id="IPR011933">
    <property type="entry name" value="Double_TM_dom"/>
</dbReference>
<dbReference type="NCBIfam" id="TIGR02226">
    <property type="entry name" value="two_anch"/>
    <property type="match status" value="1"/>
</dbReference>
<feature type="transmembrane region" description="Helical" evidence="1">
    <location>
        <begin position="617"/>
        <end position="639"/>
    </location>
</feature>
<feature type="transmembrane region" description="Helical" evidence="1">
    <location>
        <begin position="56"/>
        <end position="78"/>
    </location>
</feature>
<name>A0ABR7JHN0_9FLAO</name>
<keyword evidence="1" id="KW-0812">Transmembrane</keyword>
<sequence>MHFKHPEFLYFLFLLLIPIVVHLFQLRRFKKEYFTNVRFLQALSIQSRKSSTLKKWLLLACRCLLLTALILAFAQPFFESKDSKNANNELYIVLDNSYSMQAKGKKGELLKRAVQDLLEHAPEQTTFSLLTNTENFWNTDIKTITNALQNLEYSATPFNVEALLSQIKARKSAFKKDIVIISDAVDLDVKALKSVSKDLTPLLIIPEAEQKTNVSIDSVFIKKAVSNFYEISVEISNYGSDMDRIPVALYNENKLIAKTSVTLKGNKQSIPFTIPKQAFHGYASISDDGLAYDNTYYFSIAEMKKVNVLSIGDESKSEFLSRIYTAPEFSFRNSALSALDYNSIEEQNAIVLNEIDAIPQALSTTLQSFINKGGSVILIPAANTKDTNPFLAKTSNIQLTDWATNEKQITKINFDHPVFYAVFEEKITNFQFPKTKGNFKLSSNNPSALWYEDQSAFLTAIINPVGALAVFAAPLNTENSNFQQSPLIVPTFYKLATLQQSNGSLAQTIGNDQPHITPVTLSKDAILEVKGPGEPFIPVQQILSNKVKMRFTEYPQQAGNFRIYNKKQWIENISFNYNRNESDLSQTNQNAASDFDTESSIESFFDALQTNRSDNQIWKWFAIFALLLALTEMAIIRFVK</sequence>
<evidence type="ECO:0000313" key="4">
    <source>
        <dbReference type="Proteomes" id="UP000621670"/>
    </source>
</evidence>
<feature type="transmembrane region" description="Helical" evidence="1">
    <location>
        <begin position="6"/>
        <end position="24"/>
    </location>
</feature>
<dbReference type="InterPro" id="IPR036465">
    <property type="entry name" value="vWFA_dom_sf"/>
</dbReference>
<evidence type="ECO:0000259" key="2">
    <source>
        <dbReference type="Pfam" id="PF07584"/>
    </source>
</evidence>
<gene>
    <name evidence="3" type="ORF">H8R26_11270</name>
</gene>
<dbReference type="Gene3D" id="3.40.50.410">
    <property type="entry name" value="von Willebrand factor, type A domain"/>
    <property type="match status" value="1"/>
</dbReference>
<dbReference type="PANTHER" id="PTHR37464:SF1">
    <property type="entry name" value="BLL2463 PROTEIN"/>
    <property type="match status" value="1"/>
</dbReference>